<proteinExistence type="predicted"/>
<name>A0AAI8YRZ5_9PEZI</name>
<evidence type="ECO:0000313" key="2">
    <source>
        <dbReference type="EMBL" id="CAK3803253.1"/>
    </source>
</evidence>
<sequence length="163" mass="17600">MFATLSFQLQDNRAIYLALAVPSTKDHPSAPQLTISESDECNIIINTEGPQRAASIRMCKSVDSGLSNMASTIQATTQHDPAENRTTVAGEVREIAYAAQTSEEKKAIRRASISKVTAGTARREERRRSAAAETESRAQAQRVVFEEAEAATKGETEAKESAG</sequence>
<reference evidence="2" key="1">
    <citation type="submission" date="2023-11" db="EMBL/GenBank/DDBJ databases">
        <authorList>
            <person name="Alioto T."/>
            <person name="Alioto T."/>
            <person name="Gomez Garrido J."/>
        </authorList>
    </citation>
    <scope>NUCLEOTIDE SEQUENCE</scope>
</reference>
<keyword evidence="3" id="KW-1185">Reference proteome</keyword>
<feature type="compositionally biased region" description="Basic and acidic residues" evidence="1">
    <location>
        <begin position="121"/>
        <end position="136"/>
    </location>
</feature>
<comment type="caution">
    <text evidence="2">The sequence shown here is derived from an EMBL/GenBank/DDBJ whole genome shotgun (WGS) entry which is preliminary data.</text>
</comment>
<evidence type="ECO:0000313" key="3">
    <source>
        <dbReference type="Proteomes" id="UP001296104"/>
    </source>
</evidence>
<protein>
    <submittedName>
        <fullName evidence="2">Uncharacterized protein</fullName>
    </submittedName>
</protein>
<dbReference type="AlphaFoldDB" id="A0AAI8YRZ5"/>
<evidence type="ECO:0000256" key="1">
    <source>
        <dbReference type="SAM" id="MobiDB-lite"/>
    </source>
</evidence>
<gene>
    <name evidence="2" type="ORF">LECACI_7A000895</name>
</gene>
<accession>A0AAI8YRZ5</accession>
<feature type="compositionally biased region" description="Basic and acidic residues" evidence="1">
    <location>
        <begin position="150"/>
        <end position="163"/>
    </location>
</feature>
<organism evidence="2 3">
    <name type="scientific">Lecanosticta acicola</name>
    <dbReference type="NCBI Taxonomy" id="111012"/>
    <lineage>
        <taxon>Eukaryota</taxon>
        <taxon>Fungi</taxon>
        <taxon>Dikarya</taxon>
        <taxon>Ascomycota</taxon>
        <taxon>Pezizomycotina</taxon>
        <taxon>Dothideomycetes</taxon>
        <taxon>Dothideomycetidae</taxon>
        <taxon>Mycosphaerellales</taxon>
        <taxon>Mycosphaerellaceae</taxon>
        <taxon>Lecanosticta</taxon>
    </lineage>
</organism>
<dbReference type="EMBL" id="CAVMBE010000003">
    <property type="protein sequence ID" value="CAK3803253.1"/>
    <property type="molecule type" value="Genomic_DNA"/>
</dbReference>
<feature type="region of interest" description="Disordered" evidence="1">
    <location>
        <begin position="103"/>
        <end position="163"/>
    </location>
</feature>
<dbReference type="Proteomes" id="UP001296104">
    <property type="component" value="Unassembled WGS sequence"/>
</dbReference>